<reference evidence="1 2" key="1">
    <citation type="submission" date="2018-10" db="EMBL/GenBank/DDBJ databases">
        <authorList>
            <person name="Ekblom R."/>
            <person name="Jareborg N."/>
        </authorList>
    </citation>
    <scope>NUCLEOTIDE SEQUENCE [LARGE SCALE GENOMIC DNA]</scope>
    <source>
        <tissue evidence="1">Muscle</tissue>
    </source>
</reference>
<accession>A0A9X9LSN4</accession>
<sequence>ACFCVTAKRTVKKCFPDVAQQNLIVSNTEGPGEEVMEANIRLPTQTSNICDTSMSVGTLGGQGVKTQQSFEMVKGGYTLDSSKGGGHQTLESVKGAGQGVMEAGRYTYTDWHSFTQPRLGEESIRGHTLIKN</sequence>
<feature type="non-terminal residue" evidence="1">
    <location>
        <position position="132"/>
    </location>
</feature>
<evidence type="ECO:0000313" key="1">
    <source>
        <dbReference type="EMBL" id="VCW84629.1"/>
    </source>
</evidence>
<dbReference type="EMBL" id="CYRY02014739">
    <property type="protein sequence ID" value="VCW84629.1"/>
    <property type="molecule type" value="Genomic_DNA"/>
</dbReference>
<dbReference type="PRINTS" id="PR01820">
    <property type="entry name" value="DESMOCOLLIN"/>
</dbReference>
<keyword evidence="2" id="KW-1185">Reference proteome</keyword>
<organism evidence="1 2">
    <name type="scientific">Gulo gulo</name>
    <name type="common">Wolverine</name>
    <name type="synonym">Gluton</name>
    <dbReference type="NCBI Taxonomy" id="48420"/>
    <lineage>
        <taxon>Eukaryota</taxon>
        <taxon>Metazoa</taxon>
        <taxon>Chordata</taxon>
        <taxon>Craniata</taxon>
        <taxon>Vertebrata</taxon>
        <taxon>Euteleostomi</taxon>
        <taxon>Mammalia</taxon>
        <taxon>Eutheria</taxon>
        <taxon>Laurasiatheria</taxon>
        <taxon>Carnivora</taxon>
        <taxon>Caniformia</taxon>
        <taxon>Musteloidea</taxon>
        <taxon>Mustelidae</taxon>
        <taxon>Guloninae</taxon>
        <taxon>Gulo</taxon>
    </lineage>
</organism>
<evidence type="ECO:0000313" key="2">
    <source>
        <dbReference type="Proteomes" id="UP000269945"/>
    </source>
</evidence>
<name>A0A9X9LSN4_GULGU</name>
<gene>
    <name evidence="1" type="ORF">BN2614_LOCUS5</name>
</gene>
<proteinExistence type="predicted"/>
<protein>
    <submittedName>
        <fullName evidence="1">Uncharacterized protein</fullName>
    </submittedName>
</protein>
<dbReference type="AlphaFoldDB" id="A0A9X9LSN4"/>
<dbReference type="Proteomes" id="UP000269945">
    <property type="component" value="Unassembled WGS sequence"/>
</dbReference>
<comment type="caution">
    <text evidence="1">The sequence shown here is derived from an EMBL/GenBank/DDBJ whole genome shotgun (WGS) entry which is preliminary data.</text>
</comment>